<name>A0A916NQD9_9FLAO</name>
<evidence type="ECO:0000313" key="2">
    <source>
        <dbReference type="EMBL" id="CAG5078832.1"/>
    </source>
</evidence>
<dbReference type="InterPro" id="IPR006076">
    <property type="entry name" value="FAD-dep_OxRdtase"/>
</dbReference>
<dbReference type="Gene3D" id="3.50.50.60">
    <property type="entry name" value="FAD/NAD(P)-binding domain"/>
    <property type="match status" value="1"/>
</dbReference>
<keyword evidence="3" id="KW-1185">Reference proteome</keyword>
<sequence>MHSFWEYREWFEDADFTVIGSGIVGLQCAIELRKKHPNSRIIVLERGYLPSGASSKNAGFACFGSPSEILDDLKTNSTEEVAELVELRVKGLEILKKTCGEASMDFQRLGSHEVFTTTEDLLFEQCAGQLDELNHLLHPIFHENVFEIADHKIRDFGFSNVNHLISNQFEGQIDTGKMIQRLISIVRSSNIEIINGAEVTGLKDDNHGVAVELNGNYQFKTSKVLIANNGFAATLLPELDVKPARAQVLITSPVKNLKVKGTFHLLEGYYYFRNVGNRVLFGGGRNLDYEGETTTSLETSELIQSDLEHKLRQIILPKDDFTISHQWAGIMGVGKTKKPIVKSVSSNVLCGVRLGGMGVAIGSIIGKEMAALT</sequence>
<evidence type="ECO:0000259" key="1">
    <source>
        <dbReference type="Pfam" id="PF01266"/>
    </source>
</evidence>
<dbReference type="PANTHER" id="PTHR13847:SF281">
    <property type="entry name" value="FAD DEPENDENT OXIDOREDUCTASE DOMAIN-CONTAINING PROTEIN"/>
    <property type="match status" value="1"/>
</dbReference>
<dbReference type="PANTHER" id="PTHR13847">
    <property type="entry name" value="SARCOSINE DEHYDROGENASE-RELATED"/>
    <property type="match status" value="1"/>
</dbReference>
<dbReference type="SUPFAM" id="SSF51905">
    <property type="entry name" value="FAD/NAD(P)-binding domain"/>
    <property type="match status" value="1"/>
</dbReference>
<dbReference type="Gene3D" id="3.30.9.10">
    <property type="entry name" value="D-Amino Acid Oxidase, subunit A, domain 2"/>
    <property type="match status" value="1"/>
</dbReference>
<dbReference type="Proteomes" id="UP000683507">
    <property type="component" value="Chromosome"/>
</dbReference>
<protein>
    <recommendedName>
        <fullName evidence="1">FAD dependent oxidoreductase domain-containing protein</fullName>
    </recommendedName>
</protein>
<feature type="domain" description="FAD dependent oxidoreductase" evidence="1">
    <location>
        <begin position="15"/>
        <end position="372"/>
    </location>
</feature>
<gene>
    <name evidence="2" type="ORF">CRYO30217_00780</name>
</gene>
<dbReference type="KEGG" id="ptan:CRYO30217_00780"/>
<dbReference type="RefSeq" id="WP_258541004.1">
    <property type="nucleotide sequence ID" value="NZ_OU015584.1"/>
</dbReference>
<dbReference type="EMBL" id="OU015584">
    <property type="protein sequence ID" value="CAG5078832.1"/>
    <property type="molecule type" value="Genomic_DNA"/>
</dbReference>
<dbReference type="GO" id="GO:0005737">
    <property type="term" value="C:cytoplasm"/>
    <property type="evidence" value="ECO:0007669"/>
    <property type="project" value="TreeGrafter"/>
</dbReference>
<dbReference type="Pfam" id="PF01266">
    <property type="entry name" value="DAO"/>
    <property type="match status" value="1"/>
</dbReference>
<organism evidence="2 3">
    <name type="scientific">Parvicella tangerina</name>
    <dbReference type="NCBI Taxonomy" id="2829795"/>
    <lineage>
        <taxon>Bacteria</taxon>
        <taxon>Pseudomonadati</taxon>
        <taxon>Bacteroidota</taxon>
        <taxon>Flavobacteriia</taxon>
        <taxon>Flavobacteriales</taxon>
        <taxon>Parvicellaceae</taxon>
        <taxon>Parvicella</taxon>
    </lineage>
</organism>
<dbReference type="AlphaFoldDB" id="A0A916NQD9"/>
<reference evidence="2" key="1">
    <citation type="submission" date="2021-04" db="EMBL/GenBank/DDBJ databases">
        <authorList>
            <person name="Rodrigo-Torres L."/>
            <person name="Arahal R. D."/>
            <person name="Lucena T."/>
        </authorList>
    </citation>
    <scope>NUCLEOTIDE SEQUENCE</scope>
    <source>
        <strain evidence="2">AS29M-1</strain>
    </source>
</reference>
<evidence type="ECO:0000313" key="3">
    <source>
        <dbReference type="Proteomes" id="UP000683507"/>
    </source>
</evidence>
<dbReference type="InterPro" id="IPR036188">
    <property type="entry name" value="FAD/NAD-bd_sf"/>
</dbReference>
<accession>A0A916NQD9</accession>
<proteinExistence type="predicted"/>